<protein>
    <recommendedName>
        <fullName evidence="1">Zinc knuckle CX2CX4HX4C domain-containing protein</fullName>
    </recommendedName>
</protein>
<gene>
    <name evidence="2" type="ORF">J1N35_012071</name>
</gene>
<dbReference type="Pfam" id="PF14392">
    <property type="entry name" value="zf-CCHC_4"/>
    <property type="match status" value="1"/>
</dbReference>
<dbReference type="EMBL" id="JAIQCV010000004">
    <property type="protein sequence ID" value="KAH1108303.1"/>
    <property type="molecule type" value="Genomic_DNA"/>
</dbReference>
<feature type="domain" description="Zinc knuckle CX2CX4HX4C" evidence="1">
    <location>
        <begin position="70"/>
        <end position="110"/>
    </location>
</feature>
<evidence type="ECO:0000313" key="2">
    <source>
        <dbReference type="EMBL" id="KAH1108303.1"/>
    </source>
</evidence>
<dbReference type="InterPro" id="IPR025836">
    <property type="entry name" value="Zn_knuckle_CX2CX4HX4C"/>
</dbReference>
<accession>A0A9D3W5L9</accession>
<sequence>MKSTMANLWHPIRGVRILDLGERRFLFQFFHGFYSEALAKQLGDFIGKLLEYDGANMGKGILEFLCKISLKKEKKIMFYGNRSYVKFKYEILTLFGFYCGYLRHSGSFCEAKMALGVEITKMGWDIYLQTQSRKARAQSSVWLREEEEGIRVGYHDGNRSAEGRS</sequence>
<organism evidence="2 3">
    <name type="scientific">Gossypium stocksii</name>
    <dbReference type="NCBI Taxonomy" id="47602"/>
    <lineage>
        <taxon>Eukaryota</taxon>
        <taxon>Viridiplantae</taxon>
        <taxon>Streptophyta</taxon>
        <taxon>Embryophyta</taxon>
        <taxon>Tracheophyta</taxon>
        <taxon>Spermatophyta</taxon>
        <taxon>Magnoliopsida</taxon>
        <taxon>eudicotyledons</taxon>
        <taxon>Gunneridae</taxon>
        <taxon>Pentapetalae</taxon>
        <taxon>rosids</taxon>
        <taxon>malvids</taxon>
        <taxon>Malvales</taxon>
        <taxon>Malvaceae</taxon>
        <taxon>Malvoideae</taxon>
        <taxon>Gossypium</taxon>
    </lineage>
</organism>
<dbReference type="AlphaFoldDB" id="A0A9D3W5L9"/>
<reference evidence="2 3" key="1">
    <citation type="journal article" date="2021" name="Plant Biotechnol. J.">
        <title>Multi-omics assisted identification of the key and species-specific regulatory components of drought-tolerant mechanisms in Gossypium stocksii.</title>
        <authorList>
            <person name="Yu D."/>
            <person name="Ke L."/>
            <person name="Zhang D."/>
            <person name="Wu Y."/>
            <person name="Sun Y."/>
            <person name="Mei J."/>
            <person name="Sun J."/>
            <person name="Sun Y."/>
        </authorList>
    </citation>
    <scope>NUCLEOTIDE SEQUENCE [LARGE SCALE GENOMIC DNA]</scope>
    <source>
        <strain evidence="3">cv. E1</strain>
        <tissue evidence="2">Leaf</tissue>
    </source>
</reference>
<comment type="caution">
    <text evidence="2">The sequence shown here is derived from an EMBL/GenBank/DDBJ whole genome shotgun (WGS) entry which is preliminary data.</text>
</comment>
<proteinExistence type="predicted"/>
<evidence type="ECO:0000313" key="3">
    <source>
        <dbReference type="Proteomes" id="UP000828251"/>
    </source>
</evidence>
<evidence type="ECO:0000259" key="1">
    <source>
        <dbReference type="Pfam" id="PF14392"/>
    </source>
</evidence>
<dbReference type="Proteomes" id="UP000828251">
    <property type="component" value="Unassembled WGS sequence"/>
</dbReference>
<keyword evidence="3" id="KW-1185">Reference proteome</keyword>
<name>A0A9D3W5L9_9ROSI</name>